<evidence type="ECO:0000313" key="3">
    <source>
        <dbReference type="Proteomes" id="UP000446768"/>
    </source>
</evidence>
<accession>A0A7X2IK15</accession>
<dbReference type="AlphaFoldDB" id="A0A7X2IK15"/>
<sequence length="509" mass="52524">MRYTNLALSMLAAAVLAACGGSSSDPGPVIDNTLTRGSLVANPPNMVPVPQADGTAVKSLDPVVFGKMLEAAKPGTTLVTGTPKCAITNYYMKYGTVGGKNEATDATGAIMVPSGSDPACSGPRPVLLYAHGTTVEKKFNMANIRDNSEASLVAAMFAAQGFIVVAPNYAGYDVSALKYHPYLNAEQQANDMIDALRAARKAFPNIGATDSGKLLITGYSQGGHVALATQRAMQLNYASEFKVTAVAGLSGPYAMSLFSDAIMAGSPNLGGTLFFPLLTSSWQNSYGNIYGNPNEVFESNFLAGIETLLPGDLSTTELFTSGKLPQTALFNSASLPGPSSPAFAPFFGANNLVKTSFRNAYLADAQAHPCNANPADPLNCAPAIATRIAAKKNDLRTYVPAVPVMLCGGNADPTVYFVNTQATAGYFQAKGLPAAALTVLDVDSSPTGASDPFAAAKVGFAQAKTAAINAAVAAKVDPTAAVASAYHGSLVPPFCQAAARGFFQNVLAH</sequence>
<dbReference type="RefSeq" id="WP_154371740.1">
    <property type="nucleotide sequence ID" value="NZ_WKJJ01000003.1"/>
</dbReference>
<dbReference type="PANTHER" id="PTHR34853">
    <property type="match status" value="1"/>
</dbReference>
<dbReference type="PANTHER" id="PTHR34853:SF1">
    <property type="entry name" value="LIPASE 5"/>
    <property type="match status" value="1"/>
</dbReference>
<feature type="chain" id="PRO_5030518434" evidence="1">
    <location>
        <begin position="18"/>
        <end position="509"/>
    </location>
</feature>
<comment type="caution">
    <text evidence="2">The sequence shown here is derived from an EMBL/GenBank/DDBJ whole genome shotgun (WGS) entry which is preliminary data.</text>
</comment>
<evidence type="ECO:0000256" key="1">
    <source>
        <dbReference type="SAM" id="SignalP"/>
    </source>
</evidence>
<keyword evidence="3" id="KW-1185">Reference proteome</keyword>
<name>A0A7X2IK15_9BURK</name>
<dbReference type="Gene3D" id="3.40.50.1820">
    <property type="entry name" value="alpha/beta hydrolase"/>
    <property type="match status" value="2"/>
</dbReference>
<dbReference type="PIRSF" id="PIRSF029171">
    <property type="entry name" value="Esterase_LipA"/>
    <property type="match status" value="1"/>
</dbReference>
<evidence type="ECO:0000313" key="2">
    <source>
        <dbReference type="EMBL" id="MRV71261.1"/>
    </source>
</evidence>
<feature type="signal peptide" evidence="1">
    <location>
        <begin position="1"/>
        <end position="17"/>
    </location>
</feature>
<proteinExistence type="predicted"/>
<dbReference type="SUPFAM" id="SSF53474">
    <property type="entry name" value="alpha/beta-Hydrolases"/>
    <property type="match status" value="1"/>
</dbReference>
<gene>
    <name evidence="2" type="ORF">GJ700_05945</name>
</gene>
<reference evidence="2 3" key="1">
    <citation type="submission" date="2019-11" db="EMBL/GenBank/DDBJ databases">
        <title>Novel species isolated from a subtropical stream in China.</title>
        <authorList>
            <person name="Lu H."/>
        </authorList>
    </citation>
    <scope>NUCLEOTIDE SEQUENCE [LARGE SCALE GENOMIC DNA]</scope>
    <source>
        <strain evidence="2 3">FT92W</strain>
    </source>
</reference>
<dbReference type="Pfam" id="PF03583">
    <property type="entry name" value="LIP"/>
    <property type="match status" value="1"/>
</dbReference>
<dbReference type="PROSITE" id="PS51257">
    <property type="entry name" value="PROKAR_LIPOPROTEIN"/>
    <property type="match status" value="1"/>
</dbReference>
<protein>
    <submittedName>
        <fullName evidence="2">Prolyl oligopeptidase family serine peptidase</fullName>
    </submittedName>
</protein>
<dbReference type="EMBL" id="WKJJ01000003">
    <property type="protein sequence ID" value="MRV71261.1"/>
    <property type="molecule type" value="Genomic_DNA"/>
</dbReference>
<dbReference type="InterPro" id="IPR029058">
    <property type="entry name" value="AB_hydrolase_fold"/>
</dbReference>
<organism evidence="2 3">
    <name type="scientific">Pseudoduganella rivuli</name>
    <dbReference type="NCBI Taxonomy" id="2666085"/>
    <lineage>
        <taxon>Bacteria</taxon>
        <taxon>Pseudomonadati</taxon>
        <taxon>Pseudomonadota</taxon>
        <taxon>Betaproteobacteria</taxon>
        <taxon>Burkholderiales</taxon>
        <taxon>Oxalobacteraceae</taxon>
        <taxon>Telluria group</taxon>
        <taxon>Pseudoduganella</taxon>
    </lineage>
</organism>
<dbReference type="Proteomes" id="UP000446768">
    <property type="component" value="Unassembled WGS sequence"/>
</dbReference>
<dbReference type="GO" id="GO:0004806">
    <property type="term" value="F:triacylglycerol lipase activity"/>
    <property type="evidence" value="ECO:0007669"/>
    <property type="project" value="InterPro"/>
</dbReference>
<keyword evidence="1" id="KW-0732">Signal</keyword>
<dbReference type="InterPro" id="IPR005152">
    <property type="entry name" value="Lipase_secreted"/>
</dbReference>
<dbReference type="GO" id="GO:0016042">
    <property type="term" value="P:lipid catabolic process"/>
    <property type="evidence" value="ECO:0007669"/>
    <property type="project" value="InterPro"/>
</dbReference>